<proteinExistence type="predicted"/>
<dbReference type="InterPro" id="IPR011105">
    <property type="entry name" value="Cell_wall_hydrolase_SleB"/>
</dbReference>
<keyword evidence="4" id="KW-1185">Reference proteome</keyword>
<name>A0A501XRH1_9SPHN</name>
<comment type="caution">
    <text evidence="3">The sequence shown here is derived from an EMBL/GenBank/DDBJ whole genome shotgun (WGS) entry which is preliminary data.</text>
</comment>
<protein>
    <submittedName>
        <fullName evidence="3">Cell wall hydrolase</fullName>
    </submittedName>
</protein>
<evidence type="ECO:0000256" key="1">
    <source>
        <dbReference type="SAM" id="MobiDB-lite"/>
    </source>
</evidence>
<dbReference type="EMBL" id="VFSU01000012">
    <property type="protein sequence ID" value="TPE63288.1"/>
    <property type="molecule type" value="Genomic_DNA"/>
</dbReference>
<dbReference type="Proteomes" id="UP000319897">
    <property type="component" value="Unassembled WGS sequence"/>
</dbReference>
<organism evidence="3 4">
    <name type="scientific">Sandaracinobacter neustonicus</name>
    <dbReference type="NCBI Taxonomy" id="1715348"/>
    <lineage>
        <taxon>Bacteria</taxon>
        <taxon>Pseudomonadati</taxon>
        <taxon>Pseudomonadota</taxon>
        <taxon>Alphaproteobacteria</taxon>
        <taxon>Sphingomonadales</taxon>
        <taxon>Sphingosinicellaceae</taxon>
        <taxon>Sandaracinobacter</taxon>
    </lineage>
</organism>
<reference evidence="3 4" key="1">
    <citation type="submission" date="2019-06" db="EMBL/GenBank/DDBJ databases">
        <authorList>
            <person name="Lee I."/>
            <person name="Jang G.I."/>
            <person name="Hwang C.Y."/>
        </authorList>
    </citation>
    <scope>NUCLEOTIDE SEQUENCE [LARGE SCALE GENOMIC DNA]</scope>
    <source>
        <strain evidence="3 4">PAMC 28131</strain>
    </source>
</reference>
<dbReference type="Gene3D" id="1.10.10.2520">
    <property type="entry name" value="Cell wall hydrolase SleB, domain 1"/>
    <property type="match status" value="1"/>
</dbReference>
<evidence type="ECO:0000313" key="4">
    <source>
        <dbReference type="Proteomes" id="UP000319897"/>
    </source>
</evidence>
<sequence>MNDGRPVHCDGPVIPHRRVGRSGFLRKDGARQGTGHSGQNGWLIKRGSRGFQHRMASFFQALCSWPAAPGTAGTESLMRNKFRVAGISAAAVFLLAAGEAPNGDIAFLNDIPTAPAEAFHVPTVEMVDESHEFAEPNLGLVMPEAGTLTQLVSEVRNSGEPEMSAELKCLASAVYFESKGEPLDGQLAVAQVIMNRVESGRFGAGVCGVVKAPKQFSFVRGGTIPTATNMAQWATAKAIALIALSDSWHEIVPDATHFHATRVSPGWKLRRVATVGQHVFYR</sequence>
<dbReference type="Pfam" id="PF07486">
    <property type="entry name" value="Hydrolase_2"/>
    <property type="match status" value="1"/>
</dbReference>
<dbReference type="AlphaFoldDB" id="A0A501XRH1"/>
<keyword evidence="3" id="KW-0378">Hydrolase</keyword>
<evidence type="ECO:0000259" key="2">
    <source>
        <dbReference type="Pfam" id="PF07486"/>
    </source>
</evidence>
<evidence type="ECO:0000313" key="3">
    <source>
        <dbReference type="EMBL" id="TPE63288.1"/>
    </source>
</evidence>
<dbReference type="GO" id="GO:0016787">
    <property type="term" value="F:hydrolase activity"/>
    <property type="evidence" value="ECO:0007669"/>
    <property type="project" value="UniProtKB-KW"/>
</dbReference>
<accession>A0A501XRH1</accession>
<dbReference type="OrthoDB" id="9785345at2"/>
<feature type="region of interest" description="Disordered" evidence="1">
    <location>
        <begin position="20"/>
        <end position="40"/>
    </location>
</feature>
<dbReference type="InterPro" id="IPR042047">
    <property type="entry name" value="SleB_dom1"/>
</dbReference>
<gene>
    <name evidence="3" type="ORF">FJQ54_04015</name>
</gene>
<feature type="domain" description="Cell wall hydrolase SleB" evidence="2">
    <location>
        <begin position="180"/>
        <end position="281"/>
    </location>
</feature>